<dbReference type="EMBL" id="CM042009">
    <property type="protein sequence ID" value="KAI3788944.1"/>
    <property type="molecule type" value="Genomic_DNA"/>
</dbReference>
<accession>A0ACB9GZT1</accession>
<comment type="caution">
    <text evidence="1">The sequence shown here is derived from an EMBL/GenBank/DDBJ whole genome shotgun (WGS) entry which is preliminary data.</text>
</comment>
<dbReference type="Proteomes" id="UP001055811">
    <property type="component" value="Linkage Group LG01"/>
</dbReference>
<name>A0ACB9GZT1_CICIN</name>
<evidence type="ECO:0000313" key="2">
    <source>
        <dbReference type="Proteomes" id="UP001055811"/>
    </source>
</evidence>
<reference evidence="1 2" key="2">
    <citation type="journal article" date="2022" name="Mol. Ecol. Resour.">
        <title>The genomes of chicory, endive, great burdock and yacon provide insights into Asteraceae paleo-polyploidization history and plant inulin production.</title>
        <authorList>
            <person name="Fan W."/>
            <person name="Wang S."/>
            <person name="Wang H."/>
            <person name="Wang A."/>
            <person name="Jiang F."/>
            <person name="Liu H."/>
            <person name="Zhao H."/>
            <person name="Xu D."/>
            <person name="Zhang Y."/>
        </authorList>
    </citation>
    <scope>NUCLEOTIDE SEQUENCE [LARGE SCALE GENOMIC DNA]</scope>
    <source>
        <strain evidence="2">cv. Punajuju</strain>
        <tissue evidence="1">Leaves</tissue>
    </source>
</reference>
<proteinExistence type="predicted"/>
<evidence type="ECO:0000313" key="1">
    <source>
        <dbReference type="EMBL" id="KAI3788944.1"/>
    </source>
</evidence>
<gene>
    <name evidence="1" type="ORF">L2E82_01727</name>
</gene>
<reference evidence="2" key="1">
    <citation type="journal article" date="2022" name="Mol. Ecol. Resour.">
        <title>The genomes of chicory, endive, great burdock and yacon provide insights into Asteraceae palaeo-polyploidization history and plant inulin production.</title>
        <authorList>
            <person name="Fan W."/>
            <person name="Wang S."/>
            <person name="Wang H."/>
            <person name="Wang A."/>
            <person name="Jiang F."/>
            <person name="Liu H."/>
            <person name="Zhao H."/>
            <person name="Xu D."/>
            <person name="Zhang Y."/>
        </authorList>
    </citation>
    <scope>NUCLEOTIDE SEQUENCE [LARGE SCALE GENOMIC DNA]</scope>
    <source>
        <strain evidence="2">cv. Punajuju</strain>
    </source>
</reference>
<keyword evidence="2" id="KW-1185">Reference proteome</keyword>
<organism evidence="1 2">
    <name type="scientific">Cichorium intybus</name>
    <name type="common">Chicory</name>
    <dbReference type="NCBI Taxonomy" id="13427"/>
    <lineage>
        <taxon>Eukaryota</taxon>
        <taxon>Viridiplantae</taxon>
        <taxon>Streptophyta</taxon>
        <taxon>Embryophyta</taxon>
        <taxon>Tracheophyta</taxon>
        <taxon>Spermatophyta</taxon>
        <taxon>Magnoliopsida</taxon>
        <taxon>eudicotyledons</taxon>
        <taxon>Gunneridae</taxon>
        <taxon>Pentapetalae</taxon>
        <taxon>asterids</taxon>
        <taxon>campanulids</taxon>
        <taxon>Asterales</taxon>
        <taxon>Asteraceae</taxon>
        <taxon>Cichorioideae</taxon>
        <taxon>Cichorieae</taxon>
        <taxon>Cichoriinae</taxon>
        <taxon>Cichorium</taxon>
    </lineage>
</organism>
<sequence>MRSIKKQPIPCRHGCNGPKQRTWKASAQNSFSFEVHGSKTQLLARFLGSTPLLSESSKICGRSNVMAPQGFLIDEVAGVTYVVFSGVQLVEGLVPPCGILVPLSAASDVSPFSGDCYGGMFSVFQNQRGENTTMVDVGLRRNGH</sequence>
<protein>
    <submittedName>
        <fullName evidence="1">Uncharacterized protein</fullName>
    </submittedName>
</protein>